<gene>
    <name evidence="1" type="ORF">ZOSMA_149G00360</name>
</gene>
<dbReference type="OrthoDB" id="1936617at2759"/>
<dbReference type="STRING" id="29655.A0A0K9PWZ3"/>
<evidence type="ECO:0000313" key="1">
    <source>
        <dbReference type="EMBL" id="KMZ73449.1"/>
    </source>
</evidence>
<evidence type="ECO:0000313" key="2">
    <source>
        <dbReference type="Proteomes" id="UP000036987"/>
    </source>
</evidence>
<dbReference type="PANTHER" id="PTHR35478">
    <property type="entry name" value="ZINC FINGER FYVE DOMAIN PROTEIN"/>
    <property type="match status" value="1"/>
</dbReference>
<reference evidence="2" key="1">
    <citation type="journal article" date="2016" name="Nature">
        <title>The genome of the seagrass Zostera marina reveals angiosperm adaptation to the sea.</title>
        <authorList>
            <person name="Olsen J.L."/>
            <person name="Rouze P."/>
            <person name="Verhelst B."/>
            <person name="Lin Y.-C."/>
            <person name="Bayer T."/>
            <person name="Collen J."/>
            <person name="Dattolo E."/>
            <person name="De Paoli E."/>
            <person name="Dittami S."/>
            <person name="Maumus F."/>
            <person name="Michel G."/>
            <person name="Kersting A."/>
            <person name="Lauritano C."/>
            <person name="Lohaus R."/>
            <person name="Toepel M."/>
            <person name="Tonon T."/>
            <person name="Vanneste K."/>
            <person name="Amirebrahimi M."/>
            <person name="Brakel J."/>
            <person name="Bostroem C."/>
            <person name="Chovatia M."/>
            <person name="Grimwood J."/>
            <person name="Jenkins J.W."/>
            <person name="Jueterbock A."/>
            <person name="Mraz A."/>
            <person name="Stam W.T."/>
            <person name="Tice H."/>
            <person name="Bornberg-Bauer E."/>
            <person name="Green P.J."/>
            <person name="Pearson G.A."/>
            <person name="Procaccini G."/>
            <person name="Duarte C.M."/>
            <person name="Schmutz J."/>
            <person name="Reusch T.B.H."/>
            <person name="Van de Peer Y."/>
        </authorList>
    </citation>
    <scope>NUCLEOTIDE SEQUENCE [LARGE SCALE GENOMIC DNA]</scope>
    <source>
        <strain evidence="2">cv. Finnish</strain>
    </source>
</reference>
<dbReference type="AlphaFoldDB" id="A0A0K9PWZ3"/>
<name>A0A0K9PWZ3_ZOSMR</name>
<comment type="caution">
    <text evidence="1">The sequence shown here is derived from an EMBL/GenBank/DDBJ whole genome shotgun (WGS) entry which is preliminary data.</text>
</comment>
<keyword evidence="2" id="KW-1185">Reference proteome</keyword>
<accession>A0A0K9PWZ3</accession>
<dbReference type="EMBL" id="LFYR01000584">
    <property type="protein sequence ID" value="KMZ73449.1"/>
    <property type="molecule type" value="Genomic_DNA"/>
</dbReference>
<sequence length="505" mass="57160">MEDVNSGHSKNKEVELLSRVAANHLFLAQYEPLRAVLLSLRNRNPDLALSILRTIVLKAGRFDGVLWSSTCRSPSHLAWMAVLDFLDFENLSSSIGGFDHGMLRLKIEFLLLAQTLCDAVEEKDSEVFHRIRLILEFGLRGLDSVGHCGEKVGNEEDLALEMALSDLHGVILDQADVFDVLCWNIHRQVNIFPEATELTIIASGDVPESSDSSRGEFEDLVKVQRTVQMTHLSALNKYIESGDLESAISNIRYIHLDFGVDEPEYRMVLKYLIKEIWIQKGGYEEAQNSFQNKMLLMYTESLSANCTQFLHIIEAIQDELLTDEIEKNQHVVLDNVPIPFRLQLALKLGCTTGLDNQKFQTMIAHSCMGDMYQYARLSGAHILECVMNCALSAVKREQLQEACDVLSLFPLLQPLVAAMGWDLLSGKTSMRKKLMLTLWMSKSQAVRMEESSFYGKQSDEVFPNMLFHAANPATTAYVILWGVFSCNIFIIKYKYYIATFQSNIM</sequence>
<dbReference type="Proteomes" id="UP000036987">
    <property type="component" value="Unassembled WGS sequence"/>
</dbReference>
<dbReference type="PANTHER" id="PTHR35478:SF1">
    <property type="entry name" value="ZINC FINGER FYVE DOMAIN-CONTAINING PROTEIN 26"/>
    <property type="match status" value="1"/>
</dbReference>
<protein>
    <submittedName>
        <fullName evidence="1">Uncharacterized protein</fullName>
    </submittedName>
</protein>
<organism evidence="1 2">
    <name type="scientific">Zostera marina</name>
    <name type="common">Eelgrass</name>
    <dbReference type="NCBI Taxonomy" id="29655"/>
    <lineage>
        <taxon>Eukaryota</taxon>
        <taxon>Viridiplantae</taxon>
        <taxon>Streptophyta</taxon>
        <taxon>Embryophyta</taxon>
        <taxon>Tracheophyta</taxon>
        <taxon>Spermatophyta</taxon>
        <taxon>Magnoliopsida</taxon>
        <taxon>Liliopsida</taxon>
        <taxon>Zosteraceae</taxon>
        <taxon>Zostera</taxon>
    </lineage>
</organism>
<proteinExistence type="predicted"/>
<dbReference type="OMA" id="GWIENED"/>